<accession>S6APE8</accession>
<keyword evidence="4" id="KW-1185">Reference proteome</keyword>
<evidence type="ECO:0000313" key="3">
    <source>
        <dbReference type="EMBL" id="BAN36784.1"/>
    </source>
</evidence>
<name>S6APE8_SULDS</name>
<dbReference type="AlphaFoldDB" id="S6APE8"/>
<evidence type="ECO:0008006" key="5">
    <source>
        <dbReference type="Google" id="ProtNLM"/>
    </source>
</evidence>
<dbReference type="OrthoDB" id="5751322at2"/>
<dbReference type="EMBL" id="AP013066">
    <property type="protein sequence ID" value="BAN36784.1"/>
    <property type="molecule type" value="Genomic_DNA"/>
</dbReference>
<dbReference type="InterPro" id="IPR011050">
    <property type="entry name" value="Pectin_lyase_fold/virulence"/>
</dbReference>
<gene>
    <name evidence="3" type="ORF">SCD_n02985</name>
</gene>
<dbReference type="RefSeq" id="WP_009207254.1">
    <property type="nucleotide sequence ID" value="NC_022357.1"/>
</dbReference>
<feature type="region of interest" description="Disordered" evidence="1">
    <location>
        <begin position="417"/>
        <end position="438"/>
    </location>
</feature>
<dbReference type="InterPro" id="IPR006626">
    <property type="entry name" value="PbH1"/>
</dbReference>
<dbReference type="InterPro" id="IPR012334">
    <property type="entry name" value="Pectin_lyas_fold"/>
</dbReference>
<proteinExistence type="predicted"/>
<evidence type="ECO:0000256" key="1">
    <source>
        <dbReference type="SAM" id="MobiDB-lite"/>
    </source>
</evidence>
<feature type="chain" id="PRO_5004535752" description="Right handed beta helix domain-containing protein" evidence="2">
    <location>
        <begin position="26"/>
        <end position="438"/>
    </location>
</feature>
<dbReference type="Proteomes" id="UP000015559">
    <property type="component" value="Chromosome"/>
</dbReference>
<dbReference type="eggNOG" id="ENOG502Z982">
    <property type="taxonomic scope" value="Bacteria"/>
</dbReference>
<organism evidence="3 4">
    <name type="scientific">Sulfuricella denitrificans (strain DSM 22764 / NBRC 105220 / skB26)</name>
    <dbReference type="NCBI Taxonomy" id="1163617"/>
    <lineage>
        <taxon>Bacteria</taxon>
        <taxon>Pseudomonadati</taxon>
        <taxon>Pseudomonadota</taxon>
        <taxon>Betaproteobacteria</taxon>
        <taxon>Nitrosomonadales</taxon>
        <taxon>Sulfuricellaceae</taxon>
        <taxon>Sulfuricella</taxon>
    </lineage>
</organism>
<dbReference type="Gene3D" id="2.160.20.10">
    <property type="entry name" value="Single-stranded right-handed beta-helix, Pectin lyase-like"/>
    <property type="match status" value="1"/>
</dbReference>
<evidence type="ECO:0000313" key="4">
    <source>
        <dbReference type="Proteomes" id="UP000015559"/>
    </source>
</evidence>
<sequence>MIKPLVALIGTILLANMAAGSTAYTATPDTYVALLRELAPGDQLTLSPGIYERGLPIHNLNGTVHAPIVVTGPDGTLPALLLAHTGRNTVSIVNSSHVTVRNLTLDGAGLPVDGVKCEGHAQWAHHITLANLDIRGHGNNQQTVGISTKCPAWGWVIRENRIVGAGTGIYLGNSDGNAPFIGGLIEHNVILDTIGYNLQIKHQNQRPELPGMPQERSVTTIRDNVFSKEQGASNGPMARPNVLVGHFPLVGPGSNDIYLVHGNFFYQNPGESLFQGEGNIALYNNLFVNHAGDAIRIQPHNDTPRTISVFYNTIVAFINGIVLLKREGDPEYSQFVAGNAVFGKPPLSVPERALSANLTNRYEVAGRYLNAPFAPLEKLDLYPRPGRLKNLPMETHTLHSYEGWDLGFNGESRKNSFAGAYAGEGRNPGWPLSKNRKP</sequence>
<dbReference type="KEGG" id="sdr:SCD_n02985"/>
<protein>
    <recommendedName>
        <fullName evidence="5">Right handed beta helix domain-containing protein</fullName>
    </recommendedName>
</protein>
<evidence type="ECO:0000256" key="2">
    <source>
        <dbReference type="SAM" id="SignalP"/>
    </source>
</evidence>
<reference evidence="3 4" key="1">
    <citation type="journal article" date="2012" name="Appl. Environ. Microbiol.">
        <title>Draft genome sequence of a psychrotolerant sulfur-oxidizing bacterium, Sulfuricella denitrificans skB26, and proteomic insights into cold adaptation.</title>
        <authorList>
            <person name="Watanabe T."/>
            <person name="Kojima H."/>
            <person name="Fukui M."/>
        </authorList>
    </citation>
    <scope>NUCLEOTIDE SEQUENCE [LARGE SCALE GENOMIC DNA]</scope>
    <source>
        <strain evidence="4">skB26</strain>
    </source>
</reference>
<dbReference type="SUPFAM" id="SSF51126">
    <property type="entry name" value="Pectin lyase-like"/>
    <property type="match status" value="1"/>
</dbReference>
<keyword evidence="2" id="KW-0732">Signal</keyword>
<feature type="signal peptide" evidence="2">
    <location>
        <begin position="1"/>
        <end position="25"/>
    </location>
</feature>
<dbReference type="SMART" id="SM00710">
    <property type="entry name" value="PbH1"/>
    <property type="match status" value="5"/>
</dbReference>
<dbReference type="HOGENOM" id="CLU_629815_0_0_4"/>